<comment type="caution">
    <text evidence="2">The sequence shown here is derived from an EMBL/GenBank/DDBJ whole genome shotgun (WGS) entry which is preliminary data.</text>
</comment>
<feature type="domain" description="Immunoglobulin V-set" evidence="1">
    <location>
        <begin position="27"/>
        <end position="106"/>
    </location>
</feature>
<gene>
    <name evidence="2" type="ORF">GDO54_014001</name>
</gene>
<keyword evidence="3" id="KW-1185">Reference proteome</keyword>
<dbReference type="SUPFAM" id="SSF48726">
    <property type="entry name" value="Immunoglobulin"/>
    <property type="match status" value="1"/>
</dbReference>
<dbReference type="EMBL" id="DYDO01000006">
    <property type="protein sequence ID" value="DBA23043.1"/>
    <property type="molecule type" value="Genomic_DNA"/>
</dbReference>
<accession>A0AAV3AC54</accession>
<proteinExistence type="predicted"/>
<dbReference type="InterPro" id="IPR050150">
    <property type="entry name" value="IgV_Light_Chain"/>
</dbReference>
<name>A0AAV3AC54_PYXAD</name>
<evidence type="ECO:0000313" key="2">
    <source>
        <dbReference type="EMBL" id="DBA23043.1"/>
    </source>
</evidence>
<protein>
    <recommendedName>
        <fullName evidence="1">Immunoglobulin V-set domain-containing protein</fullName>
    </recommendedName>
</protein>
<dbReference type="PANTHER" id="PTHR23267">
    <property type="entry name" value="IMMUNOGLOBULIN LIGHT CHAIN"/>
    <property type="match status" value="1"/>
</dbReference>
<evidence type="ECO:0000313" key="3">
    <source>
        <dbReference type="Proteomes" id="UP001181693"/>
    </source>
</evidence>
<dbReference type="Proteomes" id="UP001181693">
    <property type="component" value="Unassembled WGS sequence"/>
</dbReference>
<evidence type="ECO:0000259" key="1">
    <source>
        <dbReference type="SMART" id="SM00406"/>
    </source>
</evidence>
<dbReference type="InterPro" id="IPR013106">
    <property type="entry name" value="Ig_V-set"/>
</dbReference>
<dbReference type="Pfam" id="PF07686">
    <property type="entry name" value="V-set"/>
    <property type="match status" value="1"/>
</dbReference>
<sequence>MFLLSAGCWAQHSVTQDPLMKASLGQQVRMSCQLGGGLTVSGNSVLFLQQKDMNKPKFIMRYASESSKWRGNDVPARFVVSGSGSTGYMDIIGVQEEDEAHYHCATWAGSQ</sequence>
<dbReference type="AlphaFoldDB" id="A0AAV3AC54"/>
<dbReference type="Gene3D" id="2.60.40.10">
    <property type="entry name" value="Immunoglobulins"/>
    <property type="match status" value="1"/>
</dbReference>
<dbReference type="SMART" id="SM00406">
    <property type="entry name" value="IGv"/>
    <property type="match status" value="1"/>
</dbReference>
<organism evidence="2 3">
    <name type="scientific">Pyxicephalus adspersus</name>
    <name type="common">African bullfrog</name>
    <dbReference type="NCBI Taxonomy" id="30357"/>
    <lineage>
        <taxon>Eukaryota</taxon>
        <taxon>Metazoa</taxon>
        <taxon>Chordata</taxon>
        <taxon>Craniata</taxon>
        <taxon>Vertebrata</taxon>
        <taxon>Euteleostomi</taxon>
        <taxon>Amphibia</taxon>
        <taxon>Batrachia</taxon>
        <taxon>Anura</taxon>
        <taxon>Neobatrachia</taxon>
        <taxon>Ranoidea</taxon>
        <taxon>Pyxicephalidae</taxon>
        <taxon>Pyxicephalinae</taxon>
        <taxon>Pyxicephalus</taxon>
    </lineage>
</organism>
<dbReference type="InterPro" id="IPR013783">
    <property type="entry name" value="Ig-like_fold"/>
</dbReference>
<dbReference type="InterPro" id="IPR036179">
    <property type="entry name" value="Ig-like_dom_sf"/>
</dbReference>
<reference evidence="2" key="1">
    <citation type="thesis" date="2020" institute="ProQuest LLC" country="789 East Eisenhower Parkway, Ann Arbor, MI, USA">
        <title>Comparative Genomics and Chromosome Evolution.</title>
        <authorList>
            <person name="Mudd A.B."/>
        </authorList>
    </citation>
    <scope>NUCLEOTIDE SEQUENCE</scope>
    <source>
        <strain evidence="2">1538</strain>
        <tissue evidence="2">Blood</tissue>
    </source>
</reference>